<gene>
    <name evidence="6" type="ORF">DPX16_0232</name>
</gene>
<reference evidence="6 7" key="1">
    <citation type="submission" date="2018-10" db="EMBL/GenBank/DDBJ databases">
        <title>Genome assembly for a Yunnan-Guizhou Plateau 3E fish, Anabarilius grahami (Regan), and its evolutionary and genetic applications.</title>
        <authorList>
            <person name="Jiang W."/>
        </authorList>
    </citation>
    <scope>NUCLEOTIDE SEQUENCE [LARGE SCALE GENOMIC DNA]</scope>
    <source>
        <strain evidence="6">AG-KIZ</strain>
        <tissue evidence="6">Muscle</tissue>
    </source>
</reference>
<keyword evidence="2 3" id="KW-0833">Ubl conjugation pathway</keyword>
<evidence type="ECO:0000313" key="7">
    <source>
        <dbReference type="Proteomes" id="UP000281406"/>
    </source>
</evidence>
<sequence length="284" mass="32136">MFSRGLTQWKRQKKASPKNPLRVTFIGEPGIDSGALMKEFLTEMMAGIEEKFFEGGSTGKNLKYSITDFQNDNLSAVVLHLSVRILPMLQQMCRGLELYGLHEMVKQNQPLFQPLFVPGHFTKPDADFLMMALSPILSEVGSVKRQRESRIVNYLQDFIQSLEDEEEGSSSQESRVEDDSEQVDKTNCTKGDAEQDKITVSSFMQWITGQGHVPITSAQREKFKIHVEFDHDCQLRYGQHSLCFPLVNACSCTVTLPTQHLGTNTEFLGIMRQAVSNSREFGRS</sequence>
<comment type="caution">
    <text evidence="6">The sequence shown here is derived from an EMBL/GenBank/DDBJ whole genome shotgun (WGS) entry which is preliminary data.</text>
</comment>
<organism evidence="6 7">
    <name type="scientific">Anabarilius grahami</name>
    <name type="common">Kanglang fish</name>
    <name type="synonym">Barilius grahami</name>
    <dbReference type="NCBI Taxonomy" id="495550"/>
    <lineage>
        <taxon>Eukaryota</taxon>
        <taxon>Metazoa</taxon>
        <taxon>Chordata</taxon>
        <taxon>Craniata</taxon>
        <taxon>Vertebrata</taxon>
        <taxon>Euteleostomi</taxon>
        <taxon>Actinopterygii</taxon>
        <taxon>Neopterygii</taxon>
        <taxon>Teleostei</taxon>
        <taxon>Ostariophysi</taxon>
        <taxon>Cypriniformes</taxon>
        <taxon>Xenocyprididae</taxon>
        <taxon>Xenocypridinae</taxon>
        <taxon>Xenocypridinae incertae sedis</taxon>
        <taxon>Anabarilius</taxon>
    </lineage>
</organism>
<dbReference type="PROSITE" id="PS50237">
    <property type="entry name" value="HECT"/>
    <property type="match status" value="1"/>
</dbReference>
<dbReference type="EMBL" id="RJVU01010754">
    <property type="protein sequence ID" value="ROL53386.1"/>
    <property type="molecule type" value="Genomic_DNA"/>
</dbReference>
<evidence type="ECO:0000256" key="1">
    <source>
        <dbReference type="ARBA" id="ARBA00022679"/>
    </source>
</evidence>
<accession>A0A3N0Z4H4</accession>
<evidence type="ECO:0000256" key="3">
    <source>
        <dbReference type="PROSITE-ProRule" id="PRU00104"/>
    </source>
</evidence>
<evidence type="ECO:0000313" key="6">
    <source>
        <dbReference type="EMBL" id="ROL53386.1"/>
    </source>
</evidence>
<dbReference type="Proteomes" id="UP000281406">
    <property type="component" value="Unassembled WGS sequence"/>
</dbReference>
<evidence type="ECO:0000256" key="4">
    <source>
        <dbReference type="SAM" id="MobiDB-lite"/>
    </source>
</evidence>
<dbReference type="SUPFAM" id="SSF56204">
    <property type="entry name" value="Hect, E3 ligase catalytic domain"/>
    <property type="match status" value="1"/>
</dbReference>
<keyword evidence="1" id="KW-0808">Transferase</keyword>
<dbReference type="InterPro" id="IPR000569">
    <property type="entry name" value="HECT_dom"/>
</dbReference>
<protein>
    <recommendedName>
        <fullName evidence="5">HECT domain-containing protein</fullName>
    </recommendedName>
</protein>
<name>A0A3N0Z4H4_ANAGA</name>
<evidence type="ECO:0000259" key="5">
    <source>
        <dbReference type="PROSITE" id="PS50237"/>
    </source>
</evidence>
<dbReference type="Gene3D" id="3.90.1750.10">
    <property type="entry name" value="Hect, E3 ligase catalytic domains"/>
    <property type="match status" value="1"/>
</dbReference>
<feature type="domain" description="HECT" evidence="5">
    <location>
        <begin position="13"/>
        <end position="44"/>
    </location>
</feature>
<proteinExistence type="predicted"/>
<dbReference type="AlphaFoldDB" id="A0A3N0Z4H4"/>
<dbReference type="InterPro" id="IPR035983">
    <property type="entry name" value="Hect_E3_ubiquitin_ligase"/>
</dbReference>
<dbReference type="OrthoDB" id="8911154at2759"/>
<feature type="region of interest" description="Disordered" evidence="4">
    <location>
        <begin position="163"/>
        <end position="189"/>
    </location>
</feature>
<comment type="caution">
    <text evidence="3">Lacks conserved residue(s) required for the propagation of feature annotation.</text>
</comment>
<dbReference type="GO" id="GO:0004842">
    <property type="term" value="F:ubiquitin-protein transferase activity"/>
    <property type="evidence" value="ECO:0007669"/>
    <property type="project" value="InterPro"/>
</dbReference>
<keyword evidence="7" id="KW-1185">Reference proteome</keyword>
<evidence type="ECO:0000256" key="2">
    <source>
        <dbReference type="ARBA" id="ARBA00022786"/>
    </source>
</evidence>